<name>A0A7M1AXZ9_9BACT</name>
<dbReference type="PANTHER" id="PTHR34308">
    <property type="entry name" value="COBALAMIN BIOSYNTHESIS PROTEIN CBIB"/>
    <property type="match status" value="1"/>
</dbReference>
<evidence type="ECO:0000256" key="5">
    <source>
        <dbReference type="ARBA" id="ARBA00022573"/>
    </source>
</evidence>
<dbReference type="Proteomes" id="UP000593910">
    <property type="component" value="Chromosome"/>
</dbReference>
<dbReference type="GO" id="GO:0048472">
    <property type="term" value="F:threonine-phosphate decarboxylase activity"/>
    <property type="evidence" value="ECO:0007669"/>
    <property type="project" value="InterPro"/>
</dbReference>
<evidence type="ECO:0000256" key="4">
    <source>
        <dbReference type="ARBA" id="ARBA00022475"/>
    </source>
</evidence>
<gene>
    <name evidence="9 10" type="primary">cobD</name>
    <name evidence="10" type="ORF">FJR03_00405</name>
</gene>
<reference evidence="10 11" key="1">
    <citation type="submission" date="2019-06" db="EMBL/GenBank/DDBJ databases">
        <title>Sulfurimonas gotlandica sp. nov., a chemoautotrophic and psychrotolerant epsilonproteobacterium isolated from a pelagic redoxcline, and an emended description of the genus Sulfurimonas.</title>
        <authorList>
            <person name="Wang S."/>
            <person name="Jiang L."/>
            <person name="Shao Z."/>
        </authorList>
    </citation>
    <scope>NUCLEOTIDE SEQUENCE [LARGE SCALE GENOMIC DNA]</scope>
    <source>
        <strain evidence="10 11">B2</strain>
    </source>
</reference>
<comment type="similarity">
    <text evidence="3 9">Belongs to the CobD/CbiB family.</text>
</comment>
<dbReference type="AlphaFoldDB" id="A0A7M1AXZ9"/>
<evidence type="ECO:0000256" key="9">
    <source>
        <dbReference type="HAMAP-Rule" id="MF_00024"/>
    </source>
</evidence>
<dbReference type="EMBL" id="CP041165">
    <property type="protein sequence ID" value="QOP42324.1"/>
    <property type="molecule type" value="Genomic_DNA"/>
</dbReference>
<dbReference type="KEGG" id="smax:FJR03_00405"/>
<comment type="pathway">
    <text evidence="2 9">Cofactor biosynthesis; adenosylcobalamin biosynthesis.</text>
</comment>
<keyword evidence="4 9" id="KW-1003">Cell membrane</keyword>
<dbReference type="InterPro" id="IPR004485">
    <property type="entry name" value="Cobalamin_biosynth_CobD/CbiB"/>
</dbReference>
<dbReference type="Pfam" id="PF03186">
    <property type="entry name" value="CobD_Cbib"/>
    <property type="match status" value="1"/>
</dbReference>
<evidence type="ECO:0000256" key="7">
    <source>
        <dbReference type="ARBA" id="ARBA00022989"/>
    </source>
</evidence>
<sequence length="284" mass="32263">MTNIFVALFAYMIDKRFGEFTFIKHPVILMGDLITFFEKKLYSDSILRGFFLVLCVLGVIGFVSYVLEIYLAHFNFYIHFIIDAVIASIFIAHRMLKDSVKEIIFLETIEEKREAVSMLVSRDTKDLSESDIYKAAIETYAENLSDGVIAPLFYLIVFGLPGIIIYKAINTMDSMIGYKNERYEKFGKVAARLDDIANFIPARITALLIVLLYQKKFDLSYLKTAKLHESPNAGYPISAMAQVLDLQLGGDTSYFGKIKKKPFFGDGKSTISKTDLKQMLSLSF</sequence>
<accession>A0A7M1AXZ9</accession>
<evidence type="ECO:0000256" key="1">
    <source>
        <dbReference type="ARBA" id="ARBA00004651"/>
    </source>
</evidence>
<protein>
    <recommendedName>
        <fullName evidence="9">Cobalamin biosynthesis protein CobD</fullName>
    </recommendedName>
</protein>
<feature type="transmembrane region" description="Helical" evidence="9">
    <location>
        <begin position="76"/>
        <end position="96"/>
    </location>
</feature>
<comment type="subcellular location">
    <subcellularLocation>
        <location evidence="1 9">Cell membrane</location>
        <topology evidence="1 9">Multi-pass membrane protein</topology>
    </subcellularLocation>
</comment>
<keyword evidence="11" id="KW-1185">Reference proteome</keyword>
<keyword evidence="8 9" id="KW-0472">Membrane</keyword>
<evidence type="ECO:0000313" key="11">
    <source>
        <dbReference type="Proteomes" id="UP000593910"/>
    </source>
</evidence>
<dbReference type="GO" id="GO:0005886">
    <property type="term" value="C:plasma membrane"/>
    <property type="evidence" value="ECO:0007669"/>
    <property type="project" value="UniProtKB-SubCell"/>
</dbReference>
<dbReference type="PANTHER" id="PTHR34308:SF1">
    <property type="entry name" value="COBALAMIN BIOSYNTHESIS PROTEIN CBIB"/>
    <property type="match status" value="1"/>
</dbReference>
<dbReference type="UniPathway" id="UPA00148"/>
<comment type="caution">
    <text evidence="9">Lacks conserved residue(s) required for the propagation of feature annotation.</text>
</comment>
<feature type="transmembrane region" description="Helical" evidence="9">
    <location>
        <begin position="49"/>
        <end position="70"/>
    </location>
</feature>
<dbReference type="NCBIfam" id="TIGR00380">
    <property type="entry name" value="cobal_cbiB"/>
    <property type="match status" value="1"/>
</dbReference>
<dbReference type="GO" id="GO:0009236">
    <property type="term" value="P:cobalamin biosynthetic process"/>
    <property type="evidence" value="ECO:0007669"/>
    <property type="project" value="UniProtKB-UniRule"/>
</dbReference>
<dbReference type="GO" id="GO:0015420">
    <property type="term" value="F:ABC-type vitamin B12 transporter activity"/>
    <property type="evidence" value="ECO:0007669"/>
    <property type="project" value="UniProtKB-UniRule"/>
</dbReference>
<feature type="transmembrane region" description="Helical" evidence="9">
    <location>
        <begin position="148"/>
        <end position="169"/>
    </location>
</feature>
<organism evidence="10 11">
    <name type="scientific">Sulfurimonas marina</name>
    <dbReference type="NCBI Taxonomy" id="2590551"/>
    <lineage>
        <taxon>Bacteria</taxon>
        <taxon>Pseudomonadati</taxon>
        <taxon>Campylobacterota</taxon>
        <taxon>Epsilonproteobacteria</taxon>
        <taxon>Campylobacterales</taxon>
        <taxon>Sulfurimonadaceae</taxon>
        <taxon>Sulfurimonas</taxon>
    </lineage>
</organism>
<evidence type="ECO:0000313" key="10">
    <source>
        <dbReference type="EMBL" id="QOP42324.1"/>
    </source>
</evidence>
<evidence type="ECO:0000256" key="3">
    <source>
        <dbReference type="ARBA" id="ARBA00006263"/>
    </source>
</evidence>
<keyword evidence="7 9" id="KW-1133">Transmembrane helix</keyword>
<dbReference type="HAMAP" id="MF_00024">
    <property type="entry name" value="CobD_CbiB"/>
    <property type="match status" value="1"/>
</dbReference>
<comment type="function">
    <text evidence="9">Converts cobyric acid to cobinamide by the addition of aminopropanol on the F carboxylic group.</text>
</comment>
<keyword evidence="5 9" id="KW-0169">Cobalamin biosynthesis</keyword>
<evidence type="ECO:0000256" key="6">
    <source>
        <dbReference type="ARBA" id="ARBA00022692"/>
    </source>
</evidence>
<evidence type="ECO:0000256" key="2">
    <source>
        <dbReference type="ARBA" id="ARBA00004953"/>
    </source>
</evidence>
<evidence type="ECO:0000256" key="8">
    <source>
        <dbReference type="ARBA" id="ARBA00023136"/>
    </source>
</evidence>
<keyword evidence="6 9" id="KW-0812">Transmembrane</keyword>
<proteinExistence type="inferred from homology"/>